<organism evidence="10 12">
    <name type="scientific">Phytophthora rubi</name>
    <dbReference type="NCBI Taxonomy" id="129364"/>
    <lineage>
        <taxon>Eukaryota</taxon>
        <taxon>Sar</taxon>
        <taxon>Stramenopiles</taxon>
        <taxon>Oomycota</taxon>
        <taxon>Peronosporomycetes</taxon>
        <taxon>Peronosporales</taxon>
        <taxon>Peronosporaceae</taxon>
        <taxon>Phytophthora</taxon>
    </lineage>
</organism>
<evidence type="ECO:0000256" key="3">
    <source>
        <dbReference type="ARBA" id="ARBA00022664"/>
    </source>
</evidence>
<comment type="caution">
    <text evidence="10">The sequence shown here is derived from an EMBL/GenBank/DDBJ whole genome shotgun (WGS) entry which is preliminary data.</text>
</comment>
<evidence type="ECO:0000256" key="1">
    <source>
        <dbReference type="ARBA" id="ARBA00004123"/>
    </source>
</evidence>
<evidence type="ECO:0000259" key="8">
    <source>
        <dbReference type="Pfam" id="PF11708"/>
    </source>
</evidence>
<evidence type="ECO:0000313" key="14">
    <source>
        <dbReference type="Proteomes" id="UP000435112"/>
    </source>
</evidence>
<dbReference type="PANTHER" id="PTHR12942">
    <property type="entry name" value="STEP II SPLICING FACTOR SLU7"/>
    <property type="match status" value="1"/>
</dbReference>
<dbReference type="Pfam" id="PF11708">
    <property type="entry name" value="Slu7"/>
    <property type="match status" value="1"/>
</dbReference>
<accession>A0A6A3N2T3</accession>
<keyword evidence="6 7" id="KW-0539">Nucleus</keyword>
<reference evidence="12 14" key="1">
    <citation type="submission" date="2018-09" db="EMBL/GenBank/DDBJ databases">
        <title>Genomic investigation of the strawberry pathogen Phytophthora fragariae indicates pathogenicity is determined by transcriptional variation in three key races.</title>
        <authorList>
            <person name="Adams T.M."/>
            <person name="Armitage A.D."/>
            <person name="Sobczyk M.K."/>
            <person name="Bates H.J."/>
            <person name="Dunwell J.M."/>
            <person name="Nellist C.F."/>
            <person name="Harrison R.J."/>
        </authorList>
    </citation>
    <scope>NUCLEOTIDE SEQUENCE [LARGE SCALE GENOMIC DNA]</scope>
    <source>
        <strain evidence="10 12">SCRP249</strain>
        <strain evidence="9 14">SCRP324</strain>
        <strain evidence="11 13">SCRP333</strain>
    </source>
</reference>
<dbReference type="InterPro" id="IPR039974">
    <property type="entry name" value="Splicing_factor_SLU7"/>
</dbReference>
<dbReference type="GO" id="GO:0030628">
    <property type="term" value="F:pre-mRNA 3'-splice site binding"/>
    <property type="evidence" value="ECO:0007669"/>
    <property type="project" value="UniProtKB-UniRule"/>
</dbReference>
<sequence length="134" mass="15050">MFTDRVARQGGVGGAQMKTTVRNLRIREDTAKYLRNLNPNSAYYDPKTRSMRDNPNPELNPEDTTYVGDNIARFTGDTQKLASAQLFAWEAYAKGTDIHPLANPSLVKSFGGWLMRSCPGHKRSRLARALSFIE</sequence>
<keyword evidence="13" id="KW-1185">Reference proteome</keyword>
<feature type="domain" description="Pre-mRNA-splicing factor SLU7" evidence="8">
    <location>
        <begin position="15"/>
        <end position="107"/>
    </location>
</feature>
<dbReference type="GO" id="GO:0000398">
    <property type="term" value="P:mRNA splicing, via spliceosome"/>
    <property type="evidence" value="ECO:0007669"/>
    <property type="project" value="UniProtKB-UniRule"/>
</dbReference>
<dbReference type="AlphaFoldDB" id="A0A6A3N2T3"/>
<name>A0A6A3N2T3_9STRA</name>
<comment type="similarity">
    <text evidence="2 7">Belongs to the SLU7 family.</text>
</comment>
<evidence type="ECO:0000256" key="7">
    <source>
        <dbReference type="RuleBase" id="RU367071"/>
    </source>
</evidence>
<dbReference type="GO" id="GO:0005681">
    <property type="term" value="C:spliceosomal complex"/>
    <property type="evidence" value="ECO:0007669"/>
    <property type="project" value="UniProtKB-UniRule"/>
</dbReference>
<dbReference type="Proteomes" id="UP000429607">
    <property type="component" value="Unassembled WGS sequence"/>
</dbReference>
<evidence type="ECO:0000256" key="2">
    <source>
        <dbReference type="ARBA" id="ARBA00007203"/>
    </source>
</evidence>
<dbReference type="Proteomes" id="UP000434957">
    <property type="component" value="Unassembled WGS sequence"/>
</dbReference>
<keyword evidence="5 7" id="KW-0508">mRNA splicing</keyword>
<dbReference type="OrthoDB" id="249612at2759"/>
<dbReference type="PANTHER" id="PTHR12942:SF2">
    <property type="entry name" value="PRE-MRNA-SPLICING FACTOR SLU7"/>
    <property type="match status" value="1"/>
</dbReference>
<dbReference type="Proteomes" id="UP000435112">
    <property type="component" value="Unassembled WGS sequence"/>
</dbReference>
<evidence type="ECO:0000313" key="10">
    <source>
        <dbReference type="EMBL" id="KAE9038491.1"/>
    </source>
</evidence>
<evidence type="ECO:0000256" key="6">
    <source>
        <dbReference type="ARBA" id="ARBA00023242"/>
    </source>
</evidence>
<keyword evidence="4 7" id="KW-0747">Spliceosome</keyword>
<dbReference type="EMBL" id="QXFT01000350">
    <property type="protein sequence ID" value="KAE9346423.1"/>
    <property type="molecule type" value="Genomic_DNA"/>
</dbReference>
<evidence type="ECO:0000313" key="12">
    <source>
        <dbReference type="Proteomes" id="UP000429607"/>
    </source>
</evidence>
<protein>
    <recommendedName>
        <fullName evidence="7">Pre-mRNA-splicing factor SLU7</fullName>
    </recommendedName>
</protein>
<evidence type="ECO:0000313" key="11">
    <source>
        <dbReference type="EMBL" id="KAE9346423.1"/>
    </source>
</evidence>
<dbReference type="InterPro" id="IPR021715">
    <property type="entry name" value="Slu7_dom"/>
</dbReference>
<evidence type="ECO:0000313" key="9">
    <source>
        <dbReference type="EMBL" id="KAE9035911.1"/>
    </source>
</evidence>
<comment type="subcellular location">
    <subcellularLocation>
        <location evidence="1 7">Nucleus</location>
    </subcellularLocation>
</comment>
<dbReference type="EMBL" id="QXFV01000407">
    <property type="protein sequence ID" value="KAE9038491.1"/>
    <property type="molecule type" value="Genomic_DNA"/>
</dbReference>
<keyword evidence="3 7" id="KW-0507">mRNA processing</keyword>
<evidence type="ECO:0000313" key="13">
    <source>
        <dbReference type="Proteomes" id="UP000434957"/>
    </source>
</evidence>
<comment type="subunit">
    <text evidence="7">Associated with the spliceosome.</text>
</comment>
<gene>
    <name evidence="10" type="ORF">PR001_g7928</name>
    <name evidence="9" type="ORF">PR002_g7334</name>
    <name evidence="11" type="ORF">PR003_g7429</name>
</gene>
<proteinExistence type="inferred from homology"/>
<evidence type="ECO:0000256" key="5">
    <source>
        <dbReference type="ARBA" id="ARBA00023187"/>
    </source>
</evidence>
<comment type="function">
    <text evidence="7">Involved in pre-mRNA splicing.</text>
</comment>
<dbReference type="EMBL" id="QXFU01000349">
    <property type="protein sequence ID" value="KAE9035911.1"/>
    <property type="molecule type" value="Genomic_DNA"/>
</dbReference>
<evidence type="ECO:0000256" key="4">
    <source>
        <dbReference type="ARBA" id="ARBA00022728"/>
    </source>
</evidence>